<comment type="caution">
    <text evidence="4">The sequence shown here is derived from an EMBL/GenBank/DDBJ whole genome shotgun (WGS) entry which is preliminary data.</text>
</comment>
<evidence type="ECO:0000256" key="1">
    <source>
        <dbReference type="SAM" id="Coils"/>
    </source>
</evidence>
<accession>A0ABS0I1M5</accession>
<dbReference type="InterPro" id="IPR036388">
    <property type="entry name" value="WH-like_DNA-bd_sf"/>
</dbReference>
<protein>
    <submittedName>
        <fullName evidence="4">Tail fiber domain-containing protein</fullName>
    </submittedName>
</protein>
<proteinExistence type="predicted"/>
<feature type="chain" id="PRO_5046030272" evidence="2">
    <location>
        <begin position="27"/>
        <end position="514"/>
    </location>
</feature>
<sequence>MKKTTLARASALALALGIVAVHSSVAQVLTPGATIQGPSVNGAPATGATGPLGQIRSGLFGQFAPSDNWLALGESPFGVGGVLPYGLRLQKNSQFGLFNQVTNPATGAEDLVVGWGENASSLLRLRFLSNQFTNQFTDVLKLQGGTLAPAAEITATALTGGETPLRIGVADAPTDFFTISNGTGAAGQFIPTIVGTRTTDTREALFFGGNITPGNDVADPFGNLRPLVNVQGRLSNNTQVVNRPIFAVSNLTQPVFTVSPTGDVSSGNISGGSITSGTIVAFGDVYANNFITFSDQRFKEDVKTIENGLGLIRQMRGTTYTFKQSTEFAKRNFPKERQYGFIAQEMQKTLPEAVKQQKDGFYGVNYIEVVPVLVEAVKQLDAKQAETTELQQQVADLKAQMAELRALVEGKTGQAPGTQPTPTAPDMSQVKLEQNAPNPFQEATRIEYALPAGVTSAVLSIVDMQGRTVRSIADLASGRHTVEIKAGSLPAGVYLYTLTVNGKEATSKRMVLTR</sequence>
<dbReference type="NCBIfam" id="TIGR04183">
    <property type="entry name" value="Por_Secre_tail"/>
    <property type="match status" value="1"/>
</dbReference>
<dbReference type="Gene3D" id="1.10.10.10">
    <property type="entry name" value="Winged helix-like DNA-binding domain superfamily/Winged helix DNA-binding domain"/>
    <property type="match status" value="1"/>
</dbReference>
<dbReference type="PROSITE" id="PS51688">
    <property type="entry name" value="ICA"/>
    <property type="match status" value="1"/>
</dbReference>
<dbReference type="InterPro" id="IPR026444">
    <property type="entry name" value="Secre_tail"/>
</dbReference>
<evidence type="ECO:0000259" key="3">
    <source>
        <dbReference type="PROSITE" id="PS51688"/>
    </source>
</evidence>
<feature type="domain" description="Peptidase S74" evidence="3">
    <location>
        <begin position="294"/>
        <end position="394"/>
    </location>
</feature>
<dbReference type="Proteomes" id="UP000618931">
    <property type="component" value="Unassembled WGS sequence"/>
</dbReference>
<evidence type="ECO:0000313" key="5">
    <source>
        <dbReference type="Proteomes" id="UP000618931"/>
    </source>
</evidence>
<keyword evidence="2" id="KW-0732">Signal</keyword>
<reference evidence="4 5" key="1">
    <citation type="submission" date="2020-11" db="EMBL/GenBank/DDBJ databases">
        <authorList>
            <person name="Kim M.K."/>
        </authorList>
    </citation>
    <scope>NUCLEOTIDE SEQUENCE [LARGE SCALE GENOMIC DNA]</scope>
    <source>
        <strain evidence="4 5">BT662</strain>
    </source>
</reference>
<dbReference type="EMBL" id="JADQDM010000002">
    <property type="protein sequence ID" value="MBF9220830.1"/>
    <property type="molecule type" value="Genomic_DNA"/>
</dbReference>
<evidence type="ECO:0000313" key="4">
    <source>
        <dbReference type="EMBL" id="MBF9220830.1"/>
    </source>
</evidence>
<evidence type="ECO:0000256" key="2">
    <source>
        <dbReference type="SAM" id="SignalP"/>
    </source>
</evidence>
<name>A0ABS0I1M5_9BACT</name>
<dbReference type="InterPro" id="IPR030392">
    <property type="entry name" value="S74_ICA"/>
</dbReference>
<gene>
    <name evidence="4" type="ORF">I2H31_06925</name>
</gene>
<organism evidence="4 5">
    <name type="scientific">Hymenobacter ruricola</name>
    <dbReference type="NCBI Taxonomy" id="2791023"/>
    <lineage>
        <taxon>Bacteria</taxon>
        <taxon>Pseudomonadati</taxon>
        <taxon>Bacteroidota</taxon>
        <taxon>Cytophagia</taxon>
        <taxon>Cytophagales</taxon>
        <taxon>Hymenobacteraceae</taxon>
        <taxon>Hymenobacter</taxon>
    </lineage>
</organism>
<dbReference type="Pfam" id="PF18962">
    <property type="entry name" value="Por_Secre_tail"/>
    <property type="match status" value="1"/>
</dbReference>
<feature type="signal peptide" evidence="2">
    <location>
        <begin position="1"/>
        <end position="26"/>
    </location>
</feature>
<keyword evidence="5" id="KW-1185">Reference proteome</keyword>
<dbReference type="RefSeq" id="WP_196292259.1">
    <property type="nucleotide sequence ID" value="NZ_JADQDM010000002.1"/>
</dbReference>
<feature type="coiled-coil region" evidence="1">
    <location>
        <begin position="373"/>
        <end position="414"/>
    </location>
</feature>
<dbReference type="Pfam" id="PF13884">
    <property type="entry name" value="Peptidase_S74"/>
    <property type="match status" value="1"/>
</dbReference>
<keyword evidence="1" id="KW-0175">Coiled coil</keyword>